<proteinExistence type="predicted"/>
<accession>A0A327RD83</accession>
<dbReference type="AlphaFoldDB" id="A0A327RD83"/>
<name>A0A327RD83_9FLAO</name>
<gene>
    <name evidence="2" type="ORF">LY08_01940</name>
</gene>
<keyword evidence="1" id="KW-0472">Membrane</keyword>
<organism evidence="2 3">
    <name type="scientific">Olleya aquimaris</name>
    <dbReference type="NCBI Taxonomy" id="639310"/>
    <lineage>
        <taxon>Bacteria</taxon>
        <taxon>Pseudomonadati</taxon>
        <taxon>Bacteroidota</taxon>
        <taxon>Flavobacteriia</taxon>
        <taxon>Flavobacteriales</taxon>
        <taxon>Flavobacteriaceae</taxon>
    </lineage>
</organism>
<evidence type="ECO:0000256" key="1">
    <source>
        <dbReference type="SAM" id="Phobius"/>
    </source>
</evidence>
<feature type="transmembrane region" description="Helical" evidence="1">
    <location>
        <begin position="203"/>
        <end position="223"/>
    </location>
</feature>
<sequence>MSQQNPLTLITPIIPEKIGQLYKLLSDMKYKLEKGQHELFEKSNNIHYLRWLIIDDKNSVFFEGTTLPPKLVFSSNFDGSIEHHLKDLCGDMEHLLIDEIYSCCIDYPKEGNRNLKTRTDYLKQWMIKASAFYRGSPGRSLMQIRQEQDLRMFLRQQLDTKNWDGLTANQIHKQLKKEVKQTGPRFEWLKDTYKMPKMNWFKFVLLVLVLLLLLPVIIIWILIVEFGYERKDEYFTKTRSQLDPRKIKVLEEYEDLTSGEDLNQINSNGNIVKDKQINYQNQFSQLVEMKPGKVRLITFKAMMLFAKTLIPIKFVDGELMGIPTIHFARWVLFDDNKRVLFFSNFDGSWQQYLGDFIDQSGWGLTGIFSNTKVFPKTRFLLTGGAYDEEHFLAWSRSTELSTQIWYSAYPSLSIKNVNNNSQIRVMFSKYLNNKKAQKLFELI</sequence>
<evidence type="ECO:0000313" key="3">
    <source>
        <dbReference type="Proteomes" id="UP000248703"/>
    </source>
</evidence>
<dbReference type="Proteomes" id="UP000248703">
    <property type="component" value="Unassembled WGS sequence"/>
</dbReference>
<keyword evidence="1" id="KW-1133">Transmembrane helix</keyword>
<reference evidence="2 3" key="1">
    <citation type="submission" date="2018-06" db="EMBL/GenBank/DDBJ databases">
        <title>Genomic Encyclopedia of Archaeal and Bacterial Type Strains, Phase II (KMG-II): from individual species to whole genera.</title>
        <authorList>
            <person name="Goeker M."/>
        </authorList>
    </citation>
    <scope>NUCLEOTIDE SEQUENCE [LARGE SCALE GENOMIC DNA]</scope>
    <source>
        <strain evidence="2 3">DSM 24464</strain>
    </source>
</reference>
<dbReference type="EMBL" id="QLLO01000006">
    <property type="protein sequence ID" value="RAJ13423.1"/>
    <property type="molecule type" value="Genomic_DNA"/>
</dbReference>
<keyword evidence="3" id="KW-1185">Reference proteome</keyword>
<comment type="caution">
    <text evidence="2">The sequence shown here is derived from an EMBL/GenBank/DDBJ whole genome shotgun (WGS) entry which is preliminary data.</text>
</comment>
<evidence type="ECO:0000313" key="2">
    <source>
        <dbReference type="EMBL" id="RAJ13423.1"/>
    </source>
</evidence>
<dbReference type="RefSeq" id="WP_111660236.1">
    <property type="nucleotide sequence ID" value="NZ_QLLO01000006.1"/>
</dbReference>
<protein>
    <submittedName>
        <fullName evidence="2">Uncharacterized protein</fullName>
    </submittedName>
</protein>
<dbReference type="OrthoDB" id="116741at2"/>
<keyword evidence="1" id="KW-0812">Transmembrane</keyword>